<evidence type="ECO:0000313" key="1">
    <source>
        <dbReference type="Proteomes" id="UP000887565"/>
    </source>
</evidence>
<reference evidence="2" key="1">
    <citation type="submission" date="2022-11" db="UniProtKB">
        <authorList>
            <consortium name="WormBaseParasite"/>
        </authorList>
    </citation>
    <scope>IDENTIFICATION</scope>
</reference>
<sequence length="98" mass="10610">MQISKLKAECHFTRRATPRVITAGPLVQDQAAVASNFQNFWLDFCEDDMGPLIILGLSPANWSDQLQRDAGSVKGHSALSDGIDLVEEDLLPEGGPGM</sequence>
<proteinExistence type="predicted"/>
<evidence type="ECO:0000313" key="2">
    <source>
        <dbReference type="WBParaSite" id="nRc.2.0.1.t16034-RA"/>
    </source>
</evidence>
<accession>A0A915IRL5</accession>
<keyword evidence="1" id="KW-1185">Reference proteome</keyword>
<name>A0A915IRL5_ROMCU</name>
<dbReference type="AlphaFoldDB" id="A0A915IRL5"/>
<dbReference type="WBParaSite" id="nRc.2.0.1.t16034-RA">
    <property type="protein sequence ID" value="nRc.2.0.1.t16034-RA"/>
    <property type="gene ID" value="nRc.2.0.1.g16034"/>
</dbReference>
<dbReference type="Proteomes" id="UP000887565">
    <property type="component" value="Unplaced"/>
</dbReference>
<organism evidence="1 2">
    <name type="scientific">Romanomermis culicivorax</name>
    <name type="common">Nematode worm</name>
    <dbReference type="NCBI Taxonomy" id="13658"/>
    <lineage>
        <taxon>Eukaryota</taxon>
        <taxon>Metazoa</taxon>
        <taxon>Ecdysozoa</taxon>
        <taxon>Nematoda</taxon>
        <taxon>Enoplea</taxon>
        <taxon>Dorylaimia</taxon>
        <taxon>Mermithida</taxon>
        <taxon>Mermithoidea</taxon>
        <taxon>Mermithidae</taxon>
        <taxon>Romanomermis</taxon>
    </lineage>
</organism>
<protein>
    <submittedName>
        <fullName evidence="2">Uncharacterized protein</fullName>
    </submittedName>
</protein>